<dbReference type="EMBL" id="OB665308">
    <property type="protein sequence ID" value="CAD7232910.1"/>
    <property type="molecule type" value="Genomic_DNA"/>
</dbReference>
<sequence>MFRQILTLKIYSTSNPPHDFPSTASGTPILTKHKTPAQVSFHGTCEIVLLDFACYSYLNLVFKRLVQ</sequence>
<dbReference type="AlphaFoldDB" id="A0A7R8ZQR7"/>
<reference evidence="1" key="1">
    <citation type="submission" date="2020-11" db="EMBL/GenBank/DDBJ databases">
        <authorList>
            <person name="Tran Van P."/>
        </authorList>
    </citation>
    <scope>NUCLEOTIDE SEQUENCE</scope>
</reference>
<accession>A0A7R8ZQR7</accession>
<evidence type="ECO:0000313" key="1">
    <source>
        <dbReference type="EMBL" id="CAD7232910.1"/>
    </source>
</evidence>
<organism evidence="1">
    <name type="scientific">Cyprideis torosa</name>
    <dbReference type="NCBI Taxonomy" id="163714"/>
    <lineage>
        <taxon>Eukaryota</taxon>
        <taxon>Metazoa</taxon>
        <taxon>Ecdysozoa</taxon>
        <taxon>Arthropoda</taxon>
        <taxon>Crustacea</taxon>
        <taxon>Oligostraca</taxon>
        <taxon>Ostracoda</taxon>
        <taxon>Podocopa</taxon>
        <taxon>Podocopida</taxon>
        <taxon>Cytherocopina</taxon>
        <taxon>Cytheroidea</taxon>
        <taxon>Cytherideidae</taxon>
        <taxon>Cyprideis</taxon>
    </lineage>
</organism>
<gene>
    <name evidence="1" type="ORF">CTOB1V02_LOCUS10735</name>
</gene>
<name>A0A7R8ZQR7_9CRUS</name>
<proteinExistence type="predicted"/>
<protein>
    <submittedName>
        <fullName evidence="1">Uncharacterized protein</fullName>
    </submittedName>
</protein>